<evidence type="ECO:0000313" key="3">
    <source>
        <dbReference type="Proteomes" id="UP001190700"/>
    </source>
</evidence>
<feature type="compositionally biased region" description="Low complexity" evidence="1">
    <location>
        <begin position="457"/>
        <end position="483"/>
    </location>
</feature>
<gene>
    <name evidence="2" type="ORF">CYMTET_8592</name>
</gene>
<dbReference type="EMBL" id="LGRX02002669">
    <property type="protein sequence ID" value="KAK3283732.1"/>
    <property type="molecule type" value="Genomic_DNA"/>
</dbReference>
<sequence>MTSPHGRLPTPFSENAPLGEPAGAASAGQHLPAGLPSRDPIAVREMAEVKLPTSEQDMQNEANEQKQGLRQFPSRSDVANWRTRQQQGATLAWTPRPNQGGVGAAGRSEDTHQSMAGELMAHSMHPTPSSTSNGEVGAAGRTGGSGLTGGPRHISIACSGHSLTSPLTEKVIGDSLTSTLTQKVTGDSLTSPITDIATEHKVIGDALARLSVTFESEMDSEATSLTPSLTQATTEAATEAATDTDMLESLLNRESRPLTTSLTSTTTEQPVSTVSSVSYADLACRRAIGLAAYQPPPLPVIEPPSQADVLSRIPVRNLSLSQDSVNQLSRRERRHQRWEQHQQRLAEQRRVLFSDPASARTPADASIPALNHQHQTLMQNQMMLEVSEYMQNLHQQVLQRYPHLISGLPAVGAPPMTPYQHTLGWASGLPGAPAPAAGSGPWLVPAPAHRYQHRLNRSSTGSTGSSTGSTGAGTISARSTGTG</sequence>
<evidence type="ECO:0000256" key="1">
    <source>
        <dbReference type="SAM" id="MobiDB-lite"/>
    </source>
</evidence>
<protein>
    <submittedName>
        <fullName evidence="2">Uncharacterized protein</fullName>
    </submittedName>
</protein>
<dbReference type="AlphaFoldDB" id="A0AAE0GT14"/>
<feature type="region of interest" description="Disordered" evidence="1">
    <location>
        <begin position="122"/>
        <end position="153"/>
    </location>
</feature>
<feature type="region of interest" description="Disordered" evidence="1">
    <location>
        <begin position="219"/>
        <end position="240"/>
    </location>
</feature>
<feature type="compositionally biased region" description="Polar residues" evidence="1">
    <location>
        <begin position="53"/>
        <end position="68"/>
    </location>
</feature>
<reference evidence="2 3" key="1">
    <citation type="journal article" date="2015" name="Genome Biol. Evol.">
        <title>Comparative Genomics of a Bacterivorous Green Alga Reveals Evolutionary Causalities and Consequences of Phago-Mixotrophic Mode of Nutrition.</title>
        <authorList>
            <person name="Burns J.A."/>
            <person name="Paasch A."/>
            <person name="Narechania A."/>
            <person name="Kim E."/>
        </authorList>
    </citation>
    <scope>NUCLEOTIDE SEQUENCE [LARGE SCALE GENOMIC DNA]</scope>
    <source>
        <strain evidence="2 3">PLY_AMNH</strain>
    </source>
</reference>
<dbReference type="Proteomes" id="UP001190700">
    <property type="component" value="Unassembled WGS sequence"/>
</dbReference>
<accession>A0AAE0GT14</accession>
<evidence type="ECO:0000313" key="2">
    <source>
        <dbReference type="EMBL" id="KAK3283732.1"/>
    </source>
</evidence>
<feature type="region of interest" description="Disordered" evidence="1">
    <location>
        <begin position="92"/>
        <end position="111"/>
    </location>
</feature>
<feature type="region of interest" description="Disordered" evidence="1">
    <location>
        <begin position="456"/>
        <end position="483"/>
    </location>
</feature>
<comment type="caution">
    <text evidence="2">The sequence shown here is derived from an EMBL/GenBank/DDBJ whole genome shotgun (WGS) entry which is preliminary data.</text>
</comment>
<keyword evidence="3" id="KW-1185">Reference proteome</keyword>
<feature type="compositionally biased region" description="Gly residues" evidence="1">
    <location>
        <begin position="140"/>
        <end position="149"/>
    </location>
</feature>
<organism evidence="2 3">
    <name type="scientific">Cymbomonas tetramitiformis</name>
    <dbReference type="NCBI Taxonomy" id="36881"/>
    <lineage>
        <taxon>Eukaryota</taxon>
        <taxon>Viridiplantae</taxon>
        <taxon>Chlorophyta</taxon>
        <taxon>Pyramimonadophyceae</taxon>
        <taxon>Pyramimonadales</taxon>
        <taxon>Pyramimonadaceae</taxon>
        <taxon>Cymbomonas</taxon>
    </lineage>
</organism>
<proteinExistence type="predicted"/>
<feature type="compositionally biased region" description="Polar residues" evidence="1">
    <location>
        <begin position="221"/>
        <end position="231"/>
    </location>
</feature>
<feature type="region of interest" description="Disordered" evidence="1">
    <location>
        <begin position="1"/>
        <end position="76"/>
    </location>
</feature>
<name>A0AAE0GT14_9CHLO</name>